<dbReference type="GO" id="GO:0003677">
    <property type="term" value="F:DNA binding"/>
    <property type="evidence" value="ECO:0007669"/>
    <property type="project" value="UniProtKB-UniRule"/>
</dbReference>
<dbReference type="PANTHER" id="PTHR33449">
    <property type="entry name" value="NUCLEOID-ASSOCIATED PROTEIN YBAB"/>
    <property type="match status" value="1"/>
</dbReference>
<dbReference type="Gene3D" id="3.30.1310.10">
    <property type="entry name" value="Nucleoid-associated protein YbaB-like domain"/>
    <property type="match status" value="1"/>
</dbReference>
<keyword evidence="1 2" id="KW-0238">DNA-binding</keyword>
<organism evidence="3 4">
    <name type="scientific">Terrihabitans soli</name>
    <dbReference type="NCBI Taxonomy" id="708113"/>
    <lineage>
        <taxon>Bacteria</taxon>
        <taxon>Pseudomonadati</taxon>
        <taxon>Pseudomonadota</taxon>
        <taxon>Alphaproteobacteria</taxon>
        <taxon>Hyphomicrobiales</taxon>
        <taxon>Terrihabitans</taxon>
    </lineage>
</organism>
<gene>
    <name evidence="3" type="ORF">IZ6_27470</name>
</gene>
<dbReference type="KEGG" id="tso:IZ6_27470"/>
<dbReference type="PIRSF" id="PIRSF004555">
    <property type="entry name" value="UCP004555"/>
    <property type="match status" value="1"/>
</dbReference>
<dbReference type="Pfam" id="PF02575">
    <property type="entry name" value="YbaB_DNA_bd"/>
    <property type="match status" value="1"/>
</dbReference>
<evidence type="ECO:0000256" key="2">
    <source>
        <dbReference type="HAMAP-Rule" id="MF_00274"/>
    </source>
</evidence>
<evidence type="ECO:0000313" key="3">
    <source>
        <dbReference type="EMBL" id="BCJ92012.1"/>
    </source>
</evidence>
<dbReference type="HAMAP" id="MF_00274">
    <property type="entry name" value="DNA_YbaB_EbfC"/>
    <property type="match status" value="1"/>
</dbReference>
<comment type="similarity">
    <text evidence="2">Belongs to the YbaB/EbfC family.</text>
</comment>
<protein>
    <recommendedName>
        <fullName evidence="2">Nucleoid-associated protein IZ6_27470</fullName>
    </recommendedName>
</protein>
<dbReference type="InterPro" id="IPR036894">
    <property type="entry name" value="YbaB-like_sf"/>
</dbReference>
<sequence>MDILGMMKKAQQVQAKMAEIQTELENSLVDGEAGSGAVRVQMTGKGDLTKVEVSDELLDPGEKDMLQDLILLAHADARRKAGDLAAELMKSATEGLPLPPGLKLPF</sequence>
<comment type="subcellular location">
    <subcellularLocation>
        <location evidence="2">Cytoplasm</location>
        <location evidence="2">Nucleoid</location>
    </subcellularLocation>
</comment>
<dbReference type="AlphaFoldDB" id="A0A6S6QXK4"/>
<dbReference type="NCBIfam" id="TIGR00103">
    <property type="entry name" value="DNA_YbaB_EbfC"/>
    <property type="match status" value="1"/>
</dbReference>
<dbReference type="EMBL" id="AP023361">
    <property type="protein sequence ID" value="BCJ92012.1"/>
    <property type="molecule type" value="Genomic_DNA"/>
</dbReference>
<dbReference type="GO" id="GO:0043590">
    <property type="term" value="C:bacterial nucleoid"/>
    <property type="evidence" value="ECO:0007669"/>
    <property type="project" value="UniProtKB-UniRule"/>
</dbReference>
<dbReference type="PANTHER" id="PTHR33449:SF1">
    <property type="entry name" value="NUCLEOID-ASSOCIATED PROTEIN YBAB"/>
    <property type="match status" value="1"/>
</dbReference>
<dbReference type="SUPFAM" id="SSF82607">
    <property type="entry name" value="YbaB-like"/>
    <property type="match status" value="1"/>
</dbReference>
<dbReference type="GO" id="GO:0005829">
    <property type="term" value="C:cytosol"/>
    <property type="evidence" value="ECO:0007669"/>
    <property type="project" value="TreeGrafter"/>
</dbReference>
<dbReference type="InterPro" id="IPR004401">
    <property type="entry name" value="YbaB/EbfC"/>
</dbReference>
<name>A0A6S6QXK4_9HYPH</name>
<evidence type="ECO:0000256" key="1">
    <source>
        <dbReference type="ARBA" id="ARBA00023125"/>
    </source>
</evidence>
<comment type="subunit">
    <text evidence="2">Homodimer.</text>
</comment>
<evidence type="ECO:0000313" key="4">
    <source>
        <dbReference type="Proteomes" id="UP000515317"/>
    </source>
</evidence>
<accession>A0A6S6QXK4</accession>
<comment type="function">
    <text evidence="2">Binds to DNA and alters its conformation. May be involved in regulation of gene expression, nucleoid organization and DNA protection.</text>
</comment>
<keyword evidence="2" id="KW-0963">Cytoplasm</keyword>
<dbReference type="RefSeq" id="WP_225873913.1">
    <property type="nucleotide sequence ID" value="NZ_AP023361.1"/>
</dbReference>
<keyword evidence="4" id="KW-1185">Reference proteome</keyword>
<dbReference type="Proteomes" id="UP000515317">
    <property type="component" value="Chromosome"/>
</dbReference>
<proteinExistence type="inferred from homology"/>
<reference evidence="3 4" key="1">
    <citation type="submission" date="2020-08" db="EMBL/GenBank/DDBJ databases">
        <title>Genome sequence of Rhizobiales bacterium strain IZ6.</title>
        <authorList>
            <person name="Nakai R."/>
            <person name="Naganuma T."/>
        </authorList>
    </citation>
    <scope>NUCLEOTIDE SEQUENCE [LARGE SCALE GENOMIC DNA]</scope>
    <source>
        <strain evidence="3 4">IZ6</strain>
    </source>
</reference>